<dbReference type="Proteomes" id="UP000780801">
    <property type="component" value="Unassembled WGS sequence"/>
</dbReference>
<reference evidence="2" key="1">
    <citation type="journal article" date="2020" name="Fungal Divers.">
        <title>Resolving the Mortierellaceae phylogeny through synthesis of multi-gene phylogenetics and phylogenomics.</title>
        <authorList>
            <person name="Vandepol N."/>
            <person name="Liber J."/>
            <person name="Desiro A."/>
            <person name="Na H."/>
            <person name="Kennedy M."/>
            <person name="Barry K."/>
            <person name="Grigoriev I.V."/>
            <person name="Miller A.N."/>
            <person name="O'Donnell K."/>
            <person name="Stajich J.E."/>
            <person name="Bonito G."/>
        </authorList>
    </citation>
    <scope>NUCLEOTIDE SEQUENCE</scope>
    <source>
        <strain evidence="2">KOD1015</strain>
    </source>
</reference>
<feature type="region of interest" description="Disordered" evidence="1">
    <location>
        <begin position="170"/>
        <end position="196"/>
    </location>
</feature>
<feature type="compositionally biased region" description="Low complexity" evidence="1">
    <location>
        <begin position="149"/>
        <end position="163"/>
    </location>
</feature>
<feature type="region of interest" description="Disordered" evidence="1">
    <location>
        <begin position="144"/>
        <end position="163"/>
    </location>
</feature>
<keyword evidence="3" id="KW-1185">Reference proteome</keyword>
<name>A0A9P6FJV3_9FUNG</name>
<evidence type="ECO:0000313" key="3">
    <source>
        <dbReference type="Proteomes" id="UP000780801"/>
    </source>
</evidence>
<evidence type="ECO:0000313" key="2">
    <source>
        <dbReference type="EMBL" id="KAF9571973.1"/>
    </source>
</evidence>
<accession>A0A9P6FJV3</accession>
<proteinExistence type="predicted"/>
<feature type="region of interest" description="Disordered" evidence="1">
    <location>
        <begin position="227"/>
        <end position="251"/>
    </location>
</feature>
<dbReference type="AlphaFoldDB" id="A0A9P6FJV3"/>
<dbReference type="EMBL" id="JAABOA010005940">
    <property type="protein sequence ID" value="KAF9571973.1"/>
    <property type="molecule type" value="Genomic_DNA"/>
</dbReference>
<protein>
    <submittedName>
        <fullName evidence="2">Uncharacterized protein</fullName>
    </submittedName>
</protein>
<sequence>SKERDLQLSFPIQIHPTLGEDNVPVLCNLQQRHHALYRQFRQRTSRGRAYFGDGFMSPHRDDAGLHGSDEDDEDDENVEGILPLPMYADREASVLLMVGDEVQETDAETADILDSLGMGSPLGPSSMTMVSPLETLIRFPSSEGSMTLSAPNSPASPSAPSFMSSVTGATFSSGPGHETNHRRSSYQDRGVSMSEPRIEVPRRHSSFPQPRGMFSPPPYGAIAASTMAQRRGHGLEPPLEETTEHSLSFPTEPALSTLGVLSRTTLASA</sequence>
<gene>
    <name evidence="2" type="ORF">BGW38_008565</name>
</gene>
<comment type="caution">
    <text evidence="2">The sequence shown here is derived from an EMBL/GenBank/DDBJ whole genome shotgun (WGS) entry which is preliminary data.</text>
</comment>
<evidence type="ECO:0000256" key="1">
    <source>
        <dbReference type="SAM" id="MobiDB-lite"/>
    </source>
</evidence>
<organism evidence="2 3">
    <name type="scientific">Lunasporangiospora selenospora</name>
    <dbReference type="NCBI Taxonomy" id="979761"/>
    <lineage>
        <taxon>Eukaryota</taxon>
        <taxon>Fungi</taxon>
        <taxon>Fungi incertae sedis</taxon>
        <taxon>Mucoromycota</taxon>
        <taxon>Mortierellomycotina</taxon>
        <taxon>Mortierellomycetes</taxon>
        <taxon>Mortierellales</taxon>
        <taxon>Mortierellaceae</taxon>
        <taxon>Lunasporangiospora</taxon>
    </lineage>
</organism>
<feature type="region of interest" description="Disordered" evidence="1">
    <location>
        <begin position="53"/>
        <end position="76"/>
    </location>
</feature>
<feature type="compositionally biased region" description="Basic and acidic residues" evidence="1">
    <location>
        <begin position="58"/>
        <end position="68"/>
    </location>
</feature>
<feature type="non-terminal residue" evidence="2">
    <location>
        <position position="1"/>
    </location>
</feature>